<dbReference type="STRING" id="46835.A0A504YG51"/>
<dbReference type="EMBL" id="SUNJ01013935">
    <property type="protein sequence ID" value="TPP56900.1"/>
    <property type="molecule type" value="Genomic_DNA"/>
</dbReference>
<dbReference type="OrthoDB" id="9994905at2759"/>
<comment type="caution">
    <text evidence="1">The sequence shown here is derived from an EMBL/GenBank/DDBJ whole genome shotgun (WGS) entry which is preliminary data.</text>
</comment>
<dbReference type="InterPro" id="IPR027417">
    <property type="entry name" value="P-loop_NTPase"/>
</dbReference>
<dbReference type="GO" id="GO:0050770">
    <property type="term" value="P:regulation of axonogenesis"/>
    <property type="evidence" value="ECO:0007669"/>
    <property type="project" value="TreeGrafter"/>
</dbReference>
<protein>
    <submittedName>
        <fullName evidence="1">Glucocorticoid receptor DNA-binding factor 1</fullName>
    </submittedName>
</protein>
<keyword evidence="1" id="KW-0238">DNA-binding</keyword>
<dbReference type="GO" id="GO:0008361">
    <property type="term" value="P:regulation of cell size"/>
    <property type="evidence" value="ECO:0007669"/>
    <property type="project" value="TreeGrafter"/>
</dbReference>
<dbReference type="AlphaFoldDB" id="A0A504YG51"/>
<dbReference type="PANTHER" id="PTHR46005">
    <property type="entry name" value="RHO GTPASE-ACTIVATING PROTEIN 190"/>
    <property type="match status" value="1"/>
</dbReference>
<dbReference type="SUPFAM" id="SSF52540">
    <property type="entry name" value="P-loop containing nucleoside triphosphate hydrolases"/>
    <property type="match status" value="1"/>
</dbReference>
<dbReference type="Gene3D" id="3.40.50.300">
    <property type="entry name" value="P-loop containing nucleotide triphosphate hydrolases"/>
    <property type="match status" value="1"/>
</dbReference>
<dbReference type="GO" id="GO:0007266">
    <property type="term" value="P:Rho protein signal transduction"/>
    <property type="evidence" value="ECO:0007669"/>
    <property type="project" value="TreeGrafter"/>
</dbReference>
<dbReference type="GO" id="GO:0005096">
    <property type="term" value="F:GTPase activator activity"/>
    <property type="evidence" value="ECO:0007669"/>
    <property type="project" value="TreeGrafter"/>
</dbReference>
<proteinExistence type="predicted"/>
<evidence type="ECO:0000313" key="2">
    <source>
        <dbReference type="Proteomes" id="UP000316759"/>
    </source>
</evidence>
<evidence type="ECO:0000313" key="1">
    <source>
        <dbReference type="EMBL" id="TPP56900.1"/>
    </source>
</evidence>
<reference evidence="1 2" key="1">
    <citation type="submission" date="2019-04" db="EMBL/GenBank/DDBJ databases">
        <title>Annotation for the trematode Fasciola gigantica.</title>
        <authorList>
            <person name="Choi Y.-J."/>
        </authorList>
    </citation>
    <scope>NUCLEOTIDE SEQUENCE [LARGE SCALE GENOMIC DNA]</scope>
    <source>
        <strain evidence="1">Uganda_cow_1</strain>
    </source>
</reference>
<organism evidence="1 2">
    <name type="scientific">Fasciola gigantica</name>
    <name type="common">Giant liver fluke</name>
    <dbReference type="NCBI Taxonomy" id="46835"/>
    <lineage>
        <taxon>Eukaryota</taxon>
        <taxon>Metazoa</taxon>
        <taxon>Spiralia</taxon>
        <taxon>Lophotrochozoa</taxon>
        <taxon>Platyhelminthes</taxon>
        <taxon>Trematoda</taxon>
        <taxon>Digenea</taxon>
        <taxon>Plagiorchiida</taxon>
        <taxon>Echinostomata</taxon>
        <taxon>Echinostomatoidea</taxon>
        <taxon>Fasciolidae</taxon>
        <taxon>Fasciola</taxon>
    </lineage>
</organism>
<keyword evidence="2" id="KW-1185">Reference proteome</keyword>
<dbReference type="InterPro" id="IPR051978">
    <property type="entry name" value="Rho-GAP_domain"/>
</dbReference>
<dbReference type="GO" id="GO:0003677">
    <property type="term" value="F:DNA binding"/>
    <property type="evidence" value="ECO:0007669"/>
    <property type="project" value="UniProtKB-KW"/>
</dbReference>
<dbReference type="Proteomes" id="UP000316759">
    <property type="component" value="Unassembled WGS sequence"/>
</dbReference>
<gene>
    <name evidence="1" type="ORF">FGIG_01722</name>
</gene>
<sequence length="367" mass="42005">MPNSAHPPQEASSRTYNISVVGPPKAGKSCLCNRFALPHPDYYRKDHLSVLSAADFVGEIVNLDHWLYWGCVSRQVDDYTVNFRIIEQTEFIDDSTFQPFVSQKQGIEPGCKEDYVQRSTITHLSSEHKLRYICKDQLGQENIYEREYFPSGDIEVNGFVLVCDVSRQLLGSHPRADRNSVPQQTIIQEILTLLLKLKKPVVLAVSKFDAYRSQAVEELSSLLQKSSDFKRIPLIETSAHENINVENTFLSLVKLMDKPRAPKIRCLRYVDAVQERKVELSNALTSFCKVMCQAPCEFLNSWDAFMARYSQQADVVTYLRLVGTSEACSKFEDYVKHRRHVTKQHNLDQIAGLLSHFVPNLDIVRNK</sequence>
<dbReference type="GO" id="GO:0005829">
    <property type="term" value="C:cytosol"/>
    <property type="evidence" value="ECO:0007669"/>
    <property type="project" value="TreeGrafter"/>
</dbReference>
<dbReference type="PANTHER" id="PTHR46005:SF4">
    <property type="entry name" value="RHO GTPASE-ACTIVATING PROTEIN 190"/>
    <property type="match status" value="1"/>
</dbReference>
<accession>A0A504YG51</accession>
<dbReference type="CDD" id="cd00882">
    <property type="entry name" value="Ras_like_GTPase"/>
    <property type="match status" value="1"/>
</dbReference>
<name>A0A504YG51_FASGI</name>
<keyword evidence="1" id="KW-0675">Receptor</keyword>